<feature type="compositionally biased region" description="Basic residues" evidence="1">
    <location>
        <begin position="96"/>
        <end position="110"/>
    </location>
</feature>
<gene>
    <name evidence="2" type="ORF">NITFAB_1637</name>
</gene>
<dbReference type="AlphaFoldDB" id="A0A2X0QWV9"/>
<name>A0A2X0QWV9_9PROT</name>
<proteinExistence type="predicted"/>
<accession>A0A2X0QWV9</accession>
<protein>
    <submittedName>
        <fullName evidence="2">Uncharacterized protein</fullName>
    </submittedName>
</protein>
<evidence type="ECO:0000256" key="1">
    <source>
        <dbReference type="SAM" id="MobiDB-lite"/>
    </source>
</evidence>
<evidence type="ECO:0000313" key="2">
    <source>
        <dbReference type="EMBL" id="SPS06047.1"/>
    </source>
</evidence>
<organism evidence="2">
    <name type="scientific">Candidatus Nitrotoga fabula</name>
    <dbReference type="NCBI Taxonomy" id="2182327"/>
    <lineage>
        <taxon>Bacteria</taxon>
        <taxon>Pseudomonadati</taxon>
        <taxon>Pseudomonadota</taxon>
        <taxon>Betaproteobacteria</taxon>
        <taxon>Nitrosomonadales</taxon>
        <taxon>Gallionellaceae</taxon>
        <taxon>Candidatus Nitrotoga</taxon>
    </lineage>
</organism>
<sequence>MVLALLVNSFQAGAAQILFQGSPIESTTAIHATLRSAYLDGFDWTPDHLLNFVGDFFDHERVFNSDADVPNTDVRDKLVVKYNPDRIIREQLSTPMRHHHRPTRGKPCQR</sequence>
<feature type="region of interest" description="Disordered" evidence="1">
    <location>
        <begin position="91"/>
        <end position="110"/>
    </location>
</feature>
<dbReference type="EMBL" id="LS423452">
    <property type="protein sequence ID" value="SPS06047.1"/>
    <property type="molecule type" value="Genomic_DNA"/>
</dbReference>
<reference evidence="2" key="1">
    <citation type="submission" date="2018-05" db="EMBL/GenBank/DDBJ databases">
        <authorList>
            <person name="Lanie J.A."/>
            <person name="Ng W.-L."/>
            <person name="Kazmierczak K.M."/>
            <person name="Andrzejewski T.M."/>
            <person name="Davidsen T.M."/>
            <person name="Wayne K.J."/>
            <person name="Tettelin H."/>
            <person name="Glass J.I."/>
            <person name="Rusch D."/>
            <person name="Podicherti R."/>
            <person name="Tsui H.-C.T."/>
            <person name="Winkler M.E."/>
        </authorList>
    </citation>
    <scope>NUCLEOTIDE SEQUENCE</scope>
    <source>
        <strain evidence="2">KNB</strain>
    </source>
</reference>